<comment type="similarity">
    <text evidence="1 8 9">Belongs to the universal ribosomal protein uS8 family.</text>
</comment>
<dbReference type="PROSITE" id="PS00053">
    <property type="entry name" value="RIBOSOMAL_S8"/>
    <property type="match status" value="1"/>
</dbReference>
<keyword evidence="4 8" id="KW-0689">Ribosomal protein</keyword>
<evidence type="ECO:0000313" key="10">
    <source>
        <dbReference type="EMBL" id="TMJ03248.1"/>
    </source>
</evidence>
<dbReference type="Gene3D" id="3.30.1370.30">
    <property type="match status" value="1"/>
</dbReference>
<proteinExistence type="inferred from homology"/>
<evidence type="ECO:0000256" key="1">
    <source>
        <dbReference type="ARBA" id="ARBA00006471"/>
    </source>
</evidence>
<dbReference type="InterPro" id="IPR035987">
    <property type="entry name" value="Ribosomal_uS8_sf"/>
</dbReference>
<keyword evidence="2 8" id="KW-0699">rRNA-binding</keyword>
<dbReference type="Pfam" id="PF00410">
    <property type="entry name" value="Ribosomal_S8"/>
    <property type="match status" value="1"/>
</dbReference>
<dbReference type="GO" id="GO:0005840">
    <property type="term" value="C:ribosome"/>
    <property type="evidence" value="ECO:0007669"/>
    <property type="project" value="UniProtKB-KW"/>
</dbReference>
<sequence length="131" mass="14817">MITDPISDMLTRIRNGIRARHDYVDIPASRLKMEIARILKDEGFVADWHRIDRGPQGVLRVTLKYGPRKEAVLSGLTRMSRPGLRLYTGRTEIPRVRGGMGVVILTTSRGVMTDRQARRLGVGGEVICYVW</sequence>
<protein>
    <recommendedName>
        <fullName evidence="6 8">Small ribosomal subunit protein uS8</fullName>
    </recommendedName>
</protein>
<evidence type="ECO:0000256" key="3">
    <source>
        <dbReference type="ARBA" id="ARBA00022884"/>
    </source>
</evidence>
<dbReference type="InterPro" id="IPR000630">
    <property type="entry name" value="Ribosomal_uS8"/>
</dbReference>
<dbReference type="NCBIfam" id="NF001109">
    <property type="entry name" value="PRK00136.1"/>
    <property type="match status" value="1"/>
</dbReference>
<comment type="caution">
    <text evidence="10">The sequence shown here is derived from an EMBL/GenBank/DDBJ whole genome shotgun (WGS) entry which is preliminary data.</text>
</comment>
<dbReference type="SUPFAM" id="SSF56047">
    <property type="entry name" value="Ribosomal protein S8"/>
    <property type="match status" value="1"/>
</dbReference>
<dbReference type="Gene3D" id="3.30.1490.10">
    <property type="match status" value="1"/>
</dbReference>
<dbReference type="PANTHER" id="PTHR11758">
    <property type="entry name" value="40S RIBOSOMAL PROTEIN S15A"/>
    <property type="match status" value="1"/>
</dbReference>
<evidence type="ECO:0000256" key="9">
    <source>
        <dbReference type="RuleBase" id="RU003660"/>
    </source>
</evidence>
<dbReference type="EMBL" id="VBAL01000061">
    <property type="protein sequence ID" value="TMJ03248.1"/>
    <property type="molecule type" value="Genomic_DNA"/>
</dbReference>
<dbReference type="InterPro" id="IPR047863">
    <property type="entry name" value="Ribosomal_uS8_CS"/>
</dbReference>
<evidence type="ECO:0000256" key="7">
    <source>
        <dbReference type="ARBA" id="ARBA00046740"/>
    </source>
</evidence>
<dbReference type="FunFam" id="3.30.1490.10:FF:000001">
    <property type="entry name" value="30S ribosomal protein S8"/>
    <property type="match status" value="1"/>
</dbReference>
<evidence type="ECO:0000256" key="6">
    <source>
        <dbReference type="ARBA" id="ARBA00035258"/>
    </source>
</evidence>
<keyword evidence="3 8" id="KW-0694">RNA-binding</keyword>
<dbReference type="GO" id="GO:0006412">
    <property type="term" value="P:translation"/>
    <property type="evidence" value="ECO:0007669"/>
    <property type="project" value="UniProtKB-UniRule"/>
</dbReference>
<evidence type="ECO:0000256" key="4">
    <source>
        <dbReference type="ARBA" id="ARBA00022980"/>
    </source>
</evidence>
<dbReference type="GO" id="GO:1990904">
    <property type="term" value="C:ribonucleoprotein complex"/>
    <property type="evidence" value="ECO:0007669"/>
    <property type="project" value="UniProtKB-KW"/>
</dbReference>
<dbReference type="Proteomes" id="UP000319353">
    <property type="component" value="Unassembled WGS sequence"/>
</dbReference>
<evidence type="ECO:0000313" key="11">
    <source>
        <dbReference type="Proteomes" id="UP000319353"/>
    </source>
</evidence>
<reference evidence="10 11" key="1">
    <citation type="journal article" date="2019" name="Nat. Microbiol.">
        <title>Mediterranean grassland soil C-N compound turnover is dependent on rainfall and depth, and is mediated by genomically divergent microorganisms.</title>
        <authorList>
            <person name="Diamond S."/>
            <person name="Andeer P.F."/>
            <person name="Li Z."/>
            <person name="Crits-Christoph A."/>
            <person name="Burstein D."/>
            <person name="Anantharaman K."/>
            <person name="Lane K.R."/>
            <person name="Thomas B.C."/>
            <person name="Pan C."/>
            <person name="Northen T.R."/>
            <person name="Banfield J.F."/>
        </authorList>
    </citation>
    <scope>NUCLEOTIDE SEQUENCE [LARGE SCALE GENOMIC DNA]</scope>
    <source>
        <strain evidence="10">NP_4</strain>
    </source>
</reference>
<dbReference type="AlphaFoldDB" id="A0A537L5H6"/>
<dbReference type="FunFam" id="3.30.1370.30:FF:000002">
    <property type="entry name" value="30S ribosomal protein S8"/>
    <property type="match status" value="1"/>
</dbReference>
<dbReference type="HAMAP" id="MF_01302_B">
    <property type="entry name" value="Ribosomal_uS8_B"/>
    <property type="match status" value="1"/>
</dbReference>
<dbReference type="GO" id="GO:0005737">
    <property type="term" value="C:cytoplasm"/>
    <property type="evidence" value="ECO:0007669"/>
    <property type="project" value="UniProtKB-ARBA"/>
</dbReference>
<dbReference type="GO" id="GO:0003735">
    <property type="term" value="F:structural constituent of ribosome"/>
    <property type="evidence" value="ECO:0007669"/>
    <property type="project" value="InterPro"/>
</dbReference>
<evidence type="ECO:0000256" key="8">
    <source>
        <dbReference type="HAMAP-Rule" id="MF_01302"/>
    </source>
</evidence>
<dbReference type="GO" id="GO:0019843">
    <property type="term" value="F:rRNA binding"/>
    <property type="evidence" value="ECO:0007669"/>
    <property type="project" value="UniProtKB-UniRule"/>
</dbReference>
<keyword evidence="5 8" id="KW-0687">Ribonucleoprotein</keyword>
<comment type="subunit">
    <text evidence="7 8">Part of the 30S ribosomal subunit. Contacts proteins S5 and S12.</text>
</comment>
<gene>
    <name evidence="8 10" type="primary">rpsH</name>
    <name evidence="10" type="ORF">E6H01_05305</name>
</gene>
<evidence type="ECO:0000256" key="2">
    <source>
        <dbReference type="ARBA" id="ARBA00022730"/>
    </source>
</evidence>
<comment type="function">
    <text evidence="8">One of the primary rRNA binding proteins, it binds directly to 16S rRNA central domain where it helps coordinate assembly of the platform of the 30S subunit.</text>
</comment>
<accession>A0A537L5H6</accession>
<name>A0A537L5H6_9BACT</name>
<evidence type="ECO:0000256" key="5">
    <source>
        <dbReference type="ARBA" id="ARBA00023274"/>
    </source>
</evidence>
<organism evidence="10 11">
    <name type="scientific">Candidatus Segetimicrobium genomatis</name>
    <dbReference type="NCBI Taxonomy" id="2569760"/>
    <lineage>
        <taxon>Bacteria</taxon>
        <taxon>Bacillati</taxon>
        <taxon>Candidatus Sysuimicrobiota</taxon>
        <taxon>Candidatus Sysuimicrobiia</taxon>
        <taxon>Candidatus Sysuimicrobiales</taxon>
        <taxon>Candidatus Segetimicrobiaceae</taxon>
        <taxon>Candidatus Segetimicrobium</taxon>
    </lineage>
</organism>